<accession>D0LK49</accession>
<dbReference type="EMBL" id="CP001804">
    <property type="protein sequence ID" value="ACY13083.1"/>
    <property type="molecule type" value="Genomic_DNA"/>
</dbReference>
<dbReference type="KEGG" id="hoh:Hoch_0442"/>
<organism evidence="2 3">
    <name type="scientific">Haliangium ochraceum (strain DSM 14365 / JCM 11303 / SMP-2)</name>
    <dbReference type="NCBI Taxonomy" id="502025"/>
    <lineage>
        <taxon>Bacteria</taxon>
        <taxon>Pseudomonadati</taxon>
        <taxon>Myxococcota</taxon>
        <taxon>Polyangia</taxon>
        <taxon>Haliangiales</taxon>
        <taxon>Kofleriaceae</taxon>
        <taxon>Haliangium</taxon>
    </lineage>
</organism>
<dbReference type="Proteomes" id="UP000001880">
    <property type="component" value="Chromosome"/>
</dbReference>
<name>D0LK49_HALO1</name>
<dbReference type="HOGENOM" id="CLU_071931_2_0_7"/>
<dbReference type="STRING" id="502025.Hoch_0442"/>
<keyword evidence="1" id="KW-1133">Transmembrane helix</keyword>
<evidence type="ECO:0000313" key="3">
    <source>
        <dbReference type="Proteomes" id="UP000001880"/>
    </source>
</evidence>
<keyword evidence="3" id="KW-1185">Reference proteome</keyword>
<evidence type="ECO:0000313" key="2">
    <source>
        <dbReference type="EMBL" id="ACY13083.1"/>
    </source>
</evidence>
<dbReference type="PANTHER" id="PTHR31360">
    <property type="match status" value="1"/>
</dbReference>
<dbReference type="AlphaFoldDB" id="D0LK49"/>
<dbReference type="PROSITE" id="PS51257">
    <property type="entry name" value="PROKAR_LIPOPROTEIN"/>
    <property type="match status" value="1"/>
</dbReference>
<keyword evidence="1" id="KW-0812">Transmembrane</keyword>
<dbReference type="Pfam" id="PF06884">
    <property type="entry name" value="DUF1264"/>
    <property type="match status" value="1"/>
</dbReference>
<dbReference type="eggNOG" id="ENOG502Z9B7">
    <property type="taxonomic scope" value="Bacteria"/>
</dbReference>
<dbReference type="PANTHER" id="PTHR31360:SF0">
    <property type="entry name" value="OIL BODY-ASSOCIATED PROTEIN 1B"/>
    <property type="match status" value="1"/>
</dbReference>
<evidence type="ECO:0008006" key="4">
    <source>
        <dbReference type="Google" id="ProtNLM"/>
    </source>
</evidence>
<dbReference type="InterPro" id="IPR010686">
    <property type="entry name" value="OBAP-like"/>
</dbReference>
<protein>
    <recommendedName>
        <fullName evidence="4">Outer membrane or secreted lipoprotein</fullName>
    </recommendedName>
</protein>
<proteinExistence type="predicted"/>
<gene>
    <name evidence="2" type="ordered locus">Hoch_0442</name>
</gene>
<reference evidence="2 3" key="1">
    <citation type="journal article" date="2010" name="Stand. Genomic Sci.">
        <title>Complete genome sequence of Haliangium ochraceum type strain (SMP-2).</title>
        <authorList>
            <consortium name="US DOE Joint Genome Institute (JGI-PGF)"/>
            <person name="Ivanova N."/>
            <person name="Daum C."/>
            <person name="Lang E."/>
            <person name="Abt B."/>
            <person name="Kopitz M."/>
            <person name="Saunders E."/>
            <person name="Lapidus A."/>
            <person name="Lucas S."/>
            <person name="Glavina Del Rio T."/>
            <person name="Nolan M."/>
            <person name="Tice H."/>
            <person name="Copeland A."/>
            <person name="Cheng J.F."/>
            <person name="Chen F."/>
            <person name="Bruce D."/>
            <person name="Goodwin L."/>
            <person name="Pitluck S."/>
            <person name="Mavromatis K."/>
            <person name="Pati A."/>
            <person name="Mikhailova N."/>
            <person name="Chen A."/>
            <person name="Palaniappan K."/>
            <person name="Land M."/>
            <person name="Hauser L."/>
            <person name="Chang Y.J."/>
            <person name="Jeffries C.D."/>
            <person name="Detter J.C."/>
            <person name="Brettin T."/>
            <person name="Rohde M."/>
            <person name="Goker M."/>
            <person name="Bristow J."/>
            <person name="Markowitz V."/>
            <person name="Eisen J.A."/>
            <person name="Hugenholtz P."/>
            <person name="Kyrpides N.C."/>
            <person name="Klenk H.P."/>
        </authorList>
    </citation>
    <scope>NUCLEOTIDE SEQUENCE [LARGE SCALE GENOMIC DNA]</scope>
    <source>
        <strain evidence="3">DSM 14365 / CIP 107738 / JCM 11303 / AJ 13395 / SMP-2</strain>
    </source>
</reference>
<keyword evidence="1" id="KW-0472">Membrane</keyword>
<evidence type="ECO:0000256" key="1">
    <source>
        <dbReference type="SAM" id="Phobius"/>
    </source>
</evidence>
<sequence length="273" mass="30060">MRLAWRKSPWNVLFSLFGYSVVLVGAAFVACTSDTEHPEAMAEGQQVQPPGDETTTKTDVLKAGAEVLQSNSPTDKLDVYVVGFHPMKNDPGHQMEAHHFCRQVNEDFAQCALYDSGEADANLNGIEYIISEKLYETLPEGEKPYWHPHNYEILSGQLIAPGLPEVAETELMKGKMNSYGKTWHTWFTGGGAHDGQKLPLGEPQLAWSINADGEVDPALVEKRDHSLDVSTEDTRAERQALVEMARPQRGVDALADAFPERSKPAGVIDADAQ</sequence>
<feature type="transmembrane region" description="Helical" evidence="1">
    <location>
        <begin position="12"/>
        <end position="30"/>
    </location>
</feature>